<dbReference type="OMA" id="VAMANDH"/>
<feature type="transmembrane region" description="Helical" evidence="7">
    <location>
        <begin position="233"/>
        <end position="253"/>
    </location>
</feature>
<evidence type="ECO:0000256" key="3">
    <source>
        <dbReference type="ARBA" id="ARBA00022989"/>
    </source>
</evidence>
<keyword evidence="4" id="KW-0297">G-protein coupled receptor</keyword>
<dbReference type="PRINTS" id="PR00237">
    <property type="entry name" value="GPCRRHODOPSN"/>
</dbReference>
<evidence type="ECO:0000256" key="1">
    <source>
        <dbReference type="ARBA" id="ARBA00004141"/>
    </source>
</evidence>
<evidence type="ECO:0000313" key="9">
    <source>
        <dbReference type="Ensembl" id="ENSNGAP00000007360.1"/>
    </source>
</evidence>
<name>A0A8C6QRS2_NANGA</name>
<keyword evidence="10" id="KW-1185">Reference proteome</keyword>
<keyword evidence="2 7" id="KW-0812">Transmembrane</keyword>
<comment type="subcellular location">
    <subcellularLocation>
        <location evidence="1">Membrane</location>
        <topology evidence="1">Multi-pass membrane protein</topology>
    </subcellularLocation>
</comment>
<feature type="transmembrane region" description="Helical" evidence="7">
    <location>
        <begin position="25"/>
        <end position="51"/>
    </location>
</feature>
<accession>A0A8C6QRS2</accession>
<evidence type="ECO:0000259" key="8">
    <source>
        <dbReference type="PROSITE" id="PS50262"/>
    </source>
</evidence>
<dbReference type="Ensembl" id="ENSNGAT00000012845.1">
    <property type="protein sequence ID" value="ENSNGAP00000007360.1"/>
    <property type="gene ID" value="ENSNGAG00000010643.1"/>
</dbReference>
<dbReference type="InterPro" id="IPR017452">
    <property type="entry name" value="GPCR_Rhodpsn_7TM"/>
</dbReference>
<dbReference type="Gene3D" id="1.20.1070.10">
    <property type="entry name" value="Rhodopsin 7-helix transmembrane proteins"/>
    <property type="match status" value="1"/>
</dbReference>
<sequence length="277" mass="31342">MAERNQKVVSEFLLLGLPIQPEHQCLFYALFLAMYLTTILGNLIIIVFFGLDSHVHTPMYLFLSNLSFSDLCFSSVTVPKLQQNLQSQVSSIPYAGYLGNFLLVAMANDHYTAIYFPVHYTIIMNLKLCMCQVVLSWVLTTLHDMLHTLLMARLSFCANNVIPHYFCDMSALLNLLLVIPLALIIMSYVPSSQGIPKALSTCASHLSVVTLFYGTVIGLYLCPPDNNSTVKETVMSLMYTVVTSMLNPFIYSLRNRDIKGALERIFCKRKTQLNLRW</sequence>
<dbReference type="SUPFAM" id="SSF81321">
    <property type="entry name" value="Family A G protein-coupled receptor-like"/>
    <property type="match status" value="1"/>
</dbReference>
<protein>
    <recommendedName>
        <fullName evidence="8">G-protein coupled receptors family 1 profile domain-containing protein</fullName>
    </recommendedName>
</protein>
<feature type="domain" description="G-protein coupled receptors family 1 profile" evidence="8">
    <location>
        <begin position="41"/>
        <end position="190"/>
    </location>
</feature>
<feature type="transmembrane region" description="Helical" evidence="7">
    <location>
        <begin position="172"/>
        <end position="190"/>
    </location>
</feature>
<reference evidence="9" key="1">
    <citation type="submission" date="2025-08" db="UniProtKB">
        <authorList>
            <consortium name="Ensembl"/>
        </authorList>
    </citation>
    <scope>IDENTIFICATION</scope>
</reference>
<evidence type="ECO:0000256" key="6">
    <source>
        <dbReference type="ARBA" id="ARBA00023170"/>
    </source>
</evidence>
<evidence type="ECO:0000256" key="2">
    <source>
        <dbReference type="ARBA" id="ARBA00022692"/>
    </source>
</evidence>
<dbReference type="Proteomes" id="UP000694381">
    <property type="component" value="Unassembled WGS sequence"/>
</dbReference>
<dbReference type="GO" id="GO:0004930">
    <property type="term" value="F:G protein-coupled receptor activity"/>
    <property type="evidence" value="ECO:0007669"/>
    <property type="project" value="UniProtKB-KW"/>
</dbReference>
<evidence type="ECO:0000256" key="7">
    <source>
        <dbReference type="SAM" id="Phobius"/>
    </source>
</evidence>
<dbReference type="GeneTree" id="ENSGT00940000153124"/>
<dbReference type="PROSITE" id="PS50262">
    <property type="entry name" value="G_PROTEIN_RECEP_F1_2"/>
    <property type="match status" value="1"/>
</dbReference>
<keyword evidence="4" id="KW-0807">Transducer</keyword>
<dbReference type="AlphaFoldDB" id="A0A8C6QRS2"/>
<keyword evidence="6" id="KW-0675">Receptor</keyword>
<dbReference type="GO" id="GO:0016020">
    <property type="term" value="C:membrane"/>
    <property type="evidence" value="ECO:0007669"/>
    <property type="project" value="UniProtKB-SubCell"/>
</dbReference>
<dbReference type="InterPro" id="IPR000276">
    <property type="entry name" value="GPCR_Rhodpsn"/>
</dbReference>
<keyword evidence="3 7" id="KW-1133">Transmembrane helix</keyword>
<evidence type="ECO:0000256" key="4">
    <source>
        <dbReference type="ARBA" id="ARBA00023040"/>
    </source>
</evidence>
<proteinExistence type="predicted"/>
<keyword evidence="5 7" id="KW-0472">Membrane</keyword>
<feature type="transmembrane region" description="Helical" evidence="7">
    <location>
        <begin position="202"/>
        <end position="221"/>
    </location>
</feature>
<evidence type="ECO:0000313" key="10">
    <source>
        <dbReference type="Proteomes" id="UP000694381"/>
    </source>
</evidence>
<organism evidence="9 10">
    <name type="scientific">Nannospalax galili</name>
    <name type="common">Northern Israeli blind subterranean mole rat</name>
    <name type="synonym">Spalax galili</name>
    <dbReference type="NCBI Taxonomy" id="1026970"/>
    <lineage>
        <taxon>Eukaryota</taxon>
        <taxon>Metazoa</taxon>
        <taxon>Chordata</taxon>
        <taxon>Craniata</taxon>
        <taxon>Vertebrata</taxon>
        <taxon>Euteleostomi</taxon>
        <taxon>Mammalia</taxon>
        <taxon>Eutheria</taxon>
        <taxon>Euarchontoglires</taxon>
        <taxon>Glires</taxon>
        <taxon>Rodentia</taxon>
        <taxon>Myomorpha</taxon>
        <taxon>Muroidea</taxon>
        <taxon>Spalacidae</taxon>
        <taxon>Spalacinae</taxon>
        <taxon>Nannospalax</taxon>
    </lineage>
</organism>
<evidence type="ECO:0000256" key="5">
    <source>
        <dbReference type="ARBA" id="ARBA00023136"/>
    </source>
</evidence>
<dbReference type="PANTHER" id="PTHR48001">
    <property type="entry name" value="OLFACTORY RECEPTOR"/>
    <property type="match status" value="1"/>
</dbReference>
<reference evidence="9" key="2">
    <citation type="submission" date="2025-09" db="UniProtKB">
        <authorList>
            <consortium name="Ensembl"/>
        </authorList>
    </citation>
    <scope>IDENTIFICATION</scope>
</reference>
<dbReference type="Pfam" id="PF00001">
    <property type="entry name" value="7tm_1"/>
    <property type="match status" value="1"/>
</dbReference>